<evidence type="ECO:0000313" key="3">
    <source>
        <dbReference type="Proteomes" id="UP001174934"/>
    </source>
</evidence>
<comment type="caution">
    <text evidence="2">The sequence shown here is derived from an EMBL/GenBank/DDBJ whole genome shotgun (WGS) entry which is preliminary data.</text>
</comment>
<feature type="compositionally biased region" description="Low complexity" evidence="1">
    <location>
        <begin position="469"/>
        <end position="478"/>
    </location>
</feature>
<feature type="compositionally biased region" description="Polar residues" evidence="1">
    <location>
        <begin position="587"/>
        <end position="599"/>
    </location>
</feature>
<feature type="region of interest" description="Disordered" evidence="1">
    <location>
        <begin position="416"/>
        <end position="435"/>
    </location>
</feature>
<accession>A0AA40CDW7</accession>
<dbReference type="GO" id="GO:0016491">
    <property type="term" value="F:oxidoreductase activity"/>
    <property type="evidence" value="ECO:0007669"/>
    <property type="project" value="InterPro"/>
</dbReference>
<organism evidence="2 3">
    <name type="scientific">Bombardia bombarda</name>
    <dbReference type="NCBI Taxonomy" id="252184"/>
    <lineage>
        <taxon>Eukaryota</taxon>
        <taxon>Fungi</taxon>
        <taxon>Dikarya</taxon>
        <taxon>Ascomycota</taxon>
        <taxon>Pezizomycotina</taxon>
        <taxon>Sordariomycetes</taxon>
        <taxon>Sordariomycetidae</taxon>
        <taxon>Sordariales</taxon>
        <taxon>Lasiosphaeriaceae</taxon>
        <taxon>Bombardia</taxon>
    </lineage>
</organism>
<feature type="region of interest" description="Disordered" evidence="1">
    <location>
        <begin position="260"/>
        <end position="406"/>
    </location>
</feature>
<keyword evidence="3" id="KW-1185">Reference proteome</keyword>
<feature type="compositionally biased region" description="Basic and acidic residues" evidence="1">
    <location>
        <begin position="562"/>
        <end position="580"/>
    </location>
</feature>
<dbReference type="AlphaFoldDB" id="A0AA40CDW7"/>
<feature type="compositionally biased region" description="Polar residues" evidence="1">
    <location>
        <begin position="416"/>
        <end position="434"/>
    </location>
</feature>
<feature type="compositionally biased region" description="Polar residues" evidence="1">
    <location>
        <begin position="289"/>
        <end position="306"/>
    </location>
</feature>
<dbReference type="Proteomes" id="UP001174934">
    <property type="component" value="Unassembled WGS sequence"/>
</dbReference>
<evidence type="ECO:0000256" key="1">
    <source>
        <dbReference type="SAM" id="MobiDB-lite"/>
    </source>
</evidence>
<evidence type="ECO:0000313" key="2">
    <source>
        <dbReference type="EMBL" id="KAK0635211.1"/>
    </source>
</evidence>
<name>A0AA40CDW7_9PEZI</name>
<dbReference type="InterPro" id="IPR003952">
    <property type="entry name" value="FRD_SDH_FAD_BS"/>
</dbReference>
<sequence length="666" mass="75412">MLKNWSPSRLRVLFAHHHVTIRTFPSHLEPKIGDLDMTTQHRGSRKLSGRLSQRLRDLRGLRPRTHEKEQPKQEPEFQIIHTPDRRERLISPLEAPSEEQCSEEIRSWKLAAEEQRKVRSRAGRYINMFDDDNRKLLGNSAGPGSRRKYEFEPEDDDDYREATKSAPPITSGSQTWQNQVHLGPPLSPSPFTAVEMQMPRSYSRQFRHRLEEDEVPYDYKLDQVKRMEISKRAICPRCHKEVMGSVVAECTNCNSDAALRRTSGRESNFHRRPPSGRLRDRPLLGLRPVSQQQQSIDEVMSSSRASTPKPLGERAFLDTSRNSQQRRSKEDAKYGLSPNATPVHSKKIEKQPLYSHGYSKSESPQPSPQEPDDNKKKERPVTMWPSPLATHPLEPWNPTPTPTQMSMITTTTPIVQSPQIYEGSATTQRSSSNNRNRHAFISAVSMAEASSSSNIIQSRSREPSITPMRAAPASAAQSRSREASINPMRAVPASTAISRNQSRSRDPSITPMRVAPAPAPAPTPVTLTETVNTPTPHRRKASDLPSMITPIIVTTTPSSRSHSRDAEGGRQYRPEAERARPVLPRYSSHSFASDSTSGERSPEKGRKKKKYADDGEVSPAVSQYHQRRLAASERYQWIDEQLMARKEEKDEEGDEDVFLEIYSAYS</sequence>
<dbReference type="EMBL" id="JAULSR010000001">
    <property type="protein sequence ID" value="KAK0635211.1"/>
    <property type="molecule type" value="Genomic_DNA"/>
</dbReference>
<reference evidence="2" key="1">
    <citation type="submission" date="2023-06" db="EMBL/GenBank/DDBJ databases">
        <title>Genome-scale phylogeny and comparative genomics of the fungal order Sordariales.</title>
        <authorList>
            <consortium name="Lawrence Berkeley National Laboratory"/>
            <person name="Hensen N."/>
            <person name="Bonometti L."/>
            <person name="Westerberg I."/>
            <person name="Brannstrom I.O."/>
            <person name="Guillou S."/>
            <person name="Cros-Aarteil S."/>
            <person name="Calhoun S."/>
            <person name="Haridas S."/>
            <person name="Kuo A."/>
            <person name="Mondo S."/>
            <person name="Pangilinan J."/>
            <person name="Riley R."/>
            <person name="LaButti K."/>
            <person name="Andreopoulos B."/>
            <person name="Lipzen A."/>
            <person name="Chen C."/>
            <person name="Yanf M."/>
            <person name="Daum C."/>
            <person name="Ng V."/>
            <person name="Clum A."/>
            <person name="Steindorff A."/>
            <person name="Ohm R."/>
            <person name="Martin F."/>
            <person name="Silar P."/>
            <person name="Natvig D."/>
            <person name="Lalanne C."/>
            <person name="Gautier V."/>
            <person name="Ament-velasquez S.L."/>
            <person name="Kruys A."/>
            <person name="Hutchinson M.I."/>
            <person name="Powell A.J."/>
            <person name="Barry K."/>
            <person name="Miller A.N."/>
            <person name="Grigoriev I.V."/>
            <person name="Debuchy R."/>
            <person name="Gladieux P."/>
            <person name="Thoren M.H."/>
            <person name="Johannesson H."/>
        </authorList>
    </citation>
    <scope>NUCLEOTIDE SEQUENCE</scope>
    <source>
        <strain evidence="2">SMH3391-2</strain>
    </source>
</reference>
<protein>
    <submittedName>
        <fullName evidence="2">Uncharacterized protein</fullName>
    </submittedName>
</protein>
<feature type="region of interest" description="Disordered" evidence="1">
    <location>
        <begin position="132"/>
        <end position="177"/>
    </location>
</feature>
<dbReference type="PROSITE" id="PS00504">
    <property type="entry name" value="FRD_SDH_FAD_BINDING"/>
    <property type="match status" value="1"/>
</dbReference>
<feature type="region of interest" description="Disordered" evidence="1">
    <location>
        <begin position="446"/>
        <end position="625"/>
    </location>
</feature>
<gene>
    <name evidence="2" type="ORF">B0T17DRAFT_34613</name>
</gene>
<feature type="compositionally biased region" description="Low complexity" evidence="1">
    <location>
        <begin position="446"/>
        <end position="458"/>
    </location>
</feature>
<feature type="compositionally biased region" description="Basic and acidic residues" evidence="1">
    <location>
        <begin position="54"/>
        <end position="75"/>
    </location>
</feature>
<proteinExistence type="predicted"/>
<feature type="compositionally biased region" description="Polar residues" evidence="1">
    <location>
        <begin position="168"/>
        <end position="177"/>
    </location>
</feature>
<feature type="compositionally biased region" description="Low complexity" evidence="1">
    <location>
        <begin position="545"/>
        <end position="559"/>
    </location>
</feature>
<feature type="region of interest" description="Disordered" evidence="1">
    <location>
        <begin position="37"/>
        <end position="77"/>
    </location>
</feature>